<dbReference type="InterPro" id="IPR001734">
    <property type="entry name" value="Na/solute_symporter"/>
</dbReference>
<dbReference type="GO" id="GO:0016020">
    <property type="term" value="C:membrane"/>
    <property type="evidence" value="ECO:0007669"/>
    <property type="project" value="InterPro"/>
</dbReference>
<reference evidence="2" key="2">
    <citation type="journal article" date="2021" name="PeerJ">
        <title>Extensive microbial diversity within the chicken gut microbiome revealed by metagenomics and culture.</title>
        <authorList>
            <person name="Gilroy R."/>
            <person name="Ravi A."/>
            <person name="Getino M."/>
            <person name="Pursley I."/>
            <person name="Horton D.L."/>
            <person name="Alikhan N.F."/>
            <person name="Baker D."/>
            <person name="Gharbi K."/>
            <person name="Hall N."/>
            <person name="Watson M."/>
            <person name="Adriaenssens E.M."/>
            <person name="Foster-Nyarko E."/>
            <person name="Jarju S."/>
            <person name="Secka A."/>
            <person name="Antonio M."/>
            <person name="Oren A."/>
            <person name="Chaudhuri R.R."/>
            <person name="La Ragione R."/>
            <person name="Hildebrand F."/>
            <person name="Pallen M.J."/>
        </authorList>
    </citation>
    <scope>NUCLEOTIDE SEQUENCE</scope>
    <source>
        <strain evidence="2">ChiGjej1B1-24693</strain>
    </source>
</reference>
<dbReference type="AlphaFoldDB" id="A0A9D1KNS9"/>
<evidence type="ECO:0000256" key="1">
    <source>
        <dbReference type="SAM" id="Phobius"/>
    </source>
</evidence>
<name>A0A9D1KNS9_9ACTN</name>
<dbReference type="Proteomes" id="UP000886842">
    <property type="component" value="Unassembled WGS sequence"/>
</dbReference>
<sequence>MAALDWTVVGLYFLVMVGIGWWAKSRISDASDFFVAGGKIPWWLVGISHHMSGYSAAV</sequence>
<comment type="caution">
    <text evidence="2">The sequence shown here is derived from an EMBL/GenBank/DDBJ whole genome shotgun (WGS) entry which is preliminary data.</text>
</comment>
<evidence type="ECO:0000313" key="2">
    <source>
        <dbReference type="EMBL" id="HIT76127.1"/>
    </source>
</evidence>
<feature type="transmembrane region" description="Helical" evidence="1">
    <location>
        <begin position="6"/>
        <end position="23"/>
    </location>
</feature>
<accession>A0A9D1KNS9</accession>
<keyword evidence="1" id="KW-1133">Transmembrane helix</keyword>
<reference evidence="2" key="1">
    <citation type="submission" date="2020-10" db="EMBL/GenBank/DDBJ databases">
        <authorList>
            <person name="Gilroy R."/>
        </authorList>
    </citation>
    <scope>NUCLEOTIDE SEQUENCE</scope>
    <source>
        <strain evidence="2">ChiGjej1B1-24693</strain>
    </source>
</reference>
<keyword evidence="1" id="KW-0812">Transmembrane</keyword>
<evidence type="ECO:0000313" key="3">
    <source>
        <dbReference type="Proteomes" id="UP000886842"/>
    </source>
</evidence>
<organism evidence="2 3">
    <name type="scientific">Candidatus Avipropionibacterium avicola</name>
    <dbReference type="NCBI Taxonomy" id="2840701"/>
    <lineage>
        <taxon>Bacteria</taxon>
        <taxon>Bacillati</taxon>
        <taxon>Actinomycetota</taxon>
        <taxon>Actinomycetes</taxon>
        <taxon>Propionibacteriales</taxon>
        <taxon>Propionibacteriaceae</taxon>
        <taxon>Propionibacteriaceae incertae sedis</taxon>
        <taxon>Candidatus Avipropionibacterium</taxon>
    </lineage>
</organism>
<dbReference type="EMBL" id="DVLP01000326">
    <property type="protein sequence ID" value="HIT76127.1"/>
    <property type="molecule type" value="Genomic_DNA"/>
</dbReference>
<dbReference type="PROSITE" id="PS50283">
    <property type="entry name" value="NA_SOLUT_SYMP_3"/>
    <property type="match status" value="1"/>
</dbReference>
<proteinExistence type="predicted"/>
<gene>
    <name evidence="2" type="ORF">IAA98_11110</name>
</gene>
<dbReference type="GO" id="GO:0022857">
    <property type="term" value="F:transmembrane transporter activity"/>
    <property type="evidence" value="ECO:0007669"/>
    <property type="project" value="InterPro"/>
</dbReference>
<feature type="non-terminal residue" evidence="2">
    <location>
        <position position="58"/>
    </location>
</feature>
<keyword evidence="1" id="KW-0472">Membrane</keyword>
<protein>
    <submittedName>
        <fullName evidence="2">Na+:solute symporter</fullName>
    </submittedName>
</protein>